<evidence type="ECO:0000313" key="3">
    <source>
        <dbReference type="Proteomes" id="UP000182284"/>
    </source>
</evidence>
<dbReference type="RefSeq" id="WP_074643767.1">
    <property type="nucleotide sequence ID" value="NZ_FNBL01000004.1"/>
</dbReference>
<protein>
    <recommendedName>
        <fullName evidence="4">DUF2125 domain-containing protein</fullName>
    </recommendedName>
</protein>
<dbReference type="OrthoDB" id="7791409at2"/>
<feature type="signal peptide" evidence="1">
    <location>
        <begin position="1"/>
        <end position="22"/>
    </location>
</feature>
<organism evidence="2 3">
    <name type="scientific">Celeribacter baekdonensis</name>
    <dbReference type="NCBI Taxonomy" id="875171"/>
    <lineage>
        <taxon>Bacteria</taxon>
        <taxon>Pseudomonadati</taxon>
        <taxon>Pseudomonadota</taxon>
        <taxon>Alphaproteobacteria</taxon>
        <taxon>Rhodobacterales</taxon>
        <taxon>Roseobacteraceae</taxon>
        <taxon>Celeribacter</taxon>
    </lineage>
</organism>
<accession>A0A1G7KXZ8</accession>
<evidence type="ECO:0000256" key="1">
    <source>
        <dbReference type="SAM" id="SignalP"/>
    </source>
</evidence>
<feature type="chain" id="PRO_5010310717" description="DUF2125 domain-containing protein" evidence="1">
    <location>
        <begin position="23"/>
        <end position="510"/>
    </location>
</feature>
<dbReference type="AlphaFoldDB" id="A0A1G7KXZ8"/>
<reference evidence="2 3" key="1">
    <citation type="submission" date="2016-10" db="EMBL/GenBank/DDBJ databases">
        <authorList>
            <person name="de Groot N.N."/>
        </authorList>
    </citation>
    <scope>NUCLEOTIDE SEQUENCE [LARGE SCALE GENOMIC DNA]</scope>
    <source>
        <strain evidence="2 3">DSM 27375</strain>
    </source>
</reference>
<gene>
    <name evidence="2" type="ORF">SAMN04488117_10473</name>
</gene>
<keyword evidence="1" id="KW-0732">Signal</keyword>
<sequence length="510" mass="53359">MRFTLFATFLSSTCLIGVPAFADVTPEEVWENYQSMMAAMGMDITAEESREGDTLVVRNMVYGMDIPNPAGPITSTSTVPEIRFEALSGGKVGIEYAAPITSISRVPANPVLDTPGYETRVDTTLGGVTEVSGVKDDMRYTMDGGSMTMKGAPSIVEGVTIQPGVDMSIEGIVGSYTVLRDGDALSSDMDFTATRMTYGFEPFETDGTTVEMATSATDLRGSGTMSLSGEKGADAFATLIGGSSMDIDLSSGASTALMRVSGDEAGGDMELTSTSGPTTLNFTLVGGAAGYKINAKDMLVSVAGAQIPGQQVQFGLASMTAGVLFPFKAADAPQPYELEIGLEELALPDLAWMIADPTNQLPHDPATLKLHFAGTLTNKMDLFDLKALENIGPDSPPRMAVNTVEIPEIFLSLAGATIAGSGAGKFLDKEPAMPGGMPPFAGTMSLNLKGVPDLINKLTASGILPQEESTMAQMMLGMFTLPGDEEGELVSDLEMTEDGAILANGQPLPF</sequence>
<dbReference type="EMBL" id="FNBL01000004">
    <property type="protein sequence ID" value="SDF41629.1"/>
    <property type="molecule type" value="Genomic_DNA"/>
</dbReference>
<evidence type="ECO:0000313" key="2">
    <source>
        <dbReference type="EMBL" id="SDF41629.1"/>
    </source>
</evidence>
<evidence type="ECO:0008006" key="4">
    <source>
        <dbReference type="Google" id="ProtNLM"/>
    </source>
</evidence>
<proteinExistence type="predicted"/>
<dbReference type="Proteomes" id="UP000182284">
    <property type="component" value="Unassembled WGS sequence"/>
</dbReference>
<name>A0A1G7KXZ8_9RHOB</name>